<evidence type="ECO:0000313" key="3">
    <source>
        <dbReference type="EMBL" id="GHD21025.1"/>
    </source>
</evidence>
<evidence type="ECO:0000256" key="1">
    <source>
        <dbReference type="SAM" id="MobiDB-lite"/>
    </source>
</evidence>
<dbReference type="CDD" id="cd02440">
    <property type="entry name" value="AdoMet_MTases"/>
    <property type="match status" value="1"/>
</dbReference>
<dbReference type="Proteomes" id="UP000654947">
    <property type="component" value="Unassembled WGS sequence"/>
</dbReference>
<organism evidence="3 4">
    <name type="scientific">Nocardiopsis kunsanensis</name>
    <dbReference type="NCBI Taxonomy" id="141693"/>
    <lineage>
        <taxon>Bacteria</taxon>
        <taxon>Bacillati</taxon>
        <taxon>Actinomycetota</taxon>
        <taxon>Actinomycetes</taxon>
        <taxon>Streptosporangiales</taxon>
        <taxon>Nocardiopsidaceae</taxon>
        <taxon>Nocardiopsis</taxon>
    </lineage>
</organism>
<comment type="caution">
    <text evidence="3">The sequence shown here is derived from an EMBL/GenBank/DDBJ whole genome shotgun (WGS) entry which is preliminary data.</text>
</comment>
<proteinExistence type="predicted"/>
<sequence length="162" mass="17362">MTKYAWMYRLGPTPWERPGATSGAQFDALLAREVRELSSAPGRALDIGCGRGRFTPELVRNGWETVGVDIGPETVGAARRRGPAEITYVVGDATGLEPADLETFDLFLDIGCFQGPGRARRAAGRGGVPGTGTPLRGGRGDRRYGMADEQDLADVVPVPPYR</sequence>
<name>A0A918XA59_9ACTN</name>
<dbReference type="Pfam" id="PF08241">
    <property type="entry name" value="Methyltransf_11"/>
    <property type="match status" value="1"/>
</dbReference>
<feature type="region of interest" description="Disordered" evidence="1">
    <location>
        <begin position="121"/>
        <end position="151"/>
    </location>
</feature>
<keyword evidence="4" id="KW-1185">Reference proteome</keyword>
<reference evidence="3 4" key="1">
    <citation type="journal article" date="2014" name="Int. J. Syst. Evol. Microbiol.">
        <title>Complete genome sequence of Corynebacterium casei LMG S-19264T (=DSM 44701T), isolated from a smear-ripened cheese.</title>
        <authorList>
            <consortium name="US DOE Joint Genome Institute (JGI-PGF)"/>
            <person name="Walter F."/>
            <person name="Albersmeier A."/>
            <person name="Kalinowski J."/>
            <person name="Ruckert C."/>
        </authorList>
    </citation>
    <scope>NUCLEOTIDE SEQUENCE [LARGE SCALE GENOMIC DNA]</scope>
    <source>
        <strain evidence="3 4">KCTC 19473</strain>
    </source>
</reference>
<dbReference type="InterPro" id="IPR029063">
    <property type="entry name" value="SAM-dependent_MTases_sf"/>
</dbReference>
<evidence type="ECO:0000313" key="4">
    <source>
        <dbReference type="Proteomes" id="UP000654947"/>
    </source>
</evidence>
<evidence type="ECO:0000259" key="2">
    <source>
        <dbReference type="Pfam" id="PF08241"/>
    </source>
</evidence>
<dbReference type="SUPFAM" id="SSF53335">
    <property type="entry name" value="S-adenosyl-L-methionine-dependent methyltransferases"/>
    <property type="match status" value="1"/>
</dbReference>
<feature type="domain" description="Methyltransferase type 11" evidence="2">
    <location>
        <begin position="45"/>
        <end position="113"/>
    </location>
</feature>
<gene>
    <name evidence="3" type="ORF">GCM10007147_13990</name>
</gene>
<dbReference type="GO" id="GO:0008757">
    <property type="term" value="F:S-adenosylmethionine-dependent methyltransferase activity"/>
    <property type="evidence" value="ECO:0007669"/>
    <property type="project" value="InterPro"/>
</dbReference>
<dbReference type="InterPro" id="IPR013216">
    <property type="entry name" value="Methyltransf_11"/>
</dbReference>
<dbReference type="EMBL" id="BMXL01000005">
    <property type="protein sequence ID" value="GHD21025.1"/>
    <property type="molecule type" value="Genomic_DNA"/>
</dbReference>
<accession>A0A918XA59</accession>
<protein>
    <recommendedName>
        <fullName evidence="2">Methyltransferase type 11 domain-containing protein</fullName>
    </recommendedName>
</protein>
<dbReference type="AlphaFoldDB" id="A0A918XA59"/>
<dbReference type="Gene3D" id="3.40.50.150">
    <property type="entry name" value="Vaccinia Virus protein VP39"/>
    <property type="match status" value="1"/>
</dbReference>